<sequence length="446" mass="52071">MIAKNTQNQIIEIWEDYQKTNKKVLDTKGNIIKDIDENRIDSIKHIKDILDIFMTGDYFVNEFKTSLDSYNKRNNYWGFTATKGQMFFNQLTKNSEPNLDSLTILLKEVISEPSNLEDALNKIEKLEKFAGSIFKTAPDKRKAPNPGSVGYFLSYFWQIYNPEKWPIFYTSLVNGFKELEIWEDHKTQKENYKYFFNLNEEVKKILEEHTGREISNWEAEHTFWNFTGKPRVDYKKAKPEIIILEPSQNDEQINFKANFDLNDYLIPRIARLVELGNCNDKSSSAKGNEFEKMVAETFKFLGFEIENFGQGTGRNPDAIIKFREEHTAFIVDAKAYNEGYSMGRDDRAIREYIATFCPKLKKEGFTKIGFIIVSNSFKTNLQDFANEITWNTDIKRFIPLTTEALLYYLGYKTKDDKVNLSVIIEHLTGFSGIINSQNVIQRFEDI</sequence>
<dbReference type="GO" id="GO:0009036">
    <property type="term" value="F:type II site-specific deoxyribonuclease activity"/>
    <property type="evidence" value="ECO:0007669"/>
    <property type="project" value="InterPro"/>
</dbReference>
<gene>
    <name evidence="2" type="ORF">BB050_04091</name>
</gene>
<evidence type="ECO:0000313" key="3">
    <source>
        <dbReference type="Proteomes" id="UP000093276"/>
    </source>
</evidence>
<dbReference type="RefSeq" id="WP_066034889.1">
    <property type="nucleotide sequence ID" value="NZ_CP016907.1"/>
</dbReference>
<dbReference type="Proteomes" id="UP000093276">
    <property type="component" value="Chromosome"/>
</dbReference>
<evidence type="ECO:0000313" key="2">
    <source>
        <dbReference type="EMBL" id="AOC97169.1"/>
    </source>
</evidence>
<dbReference type="KEGG" id="fjg:BB050_04091"/>
<dbReference type="Gene3D" id="3.40.91.30">
    <property type="match status" value="1"/>
</dbReference>
<dbReference type="AlphaFoldDB" id="A0AAC9D3R3"/>
<dbReference type="GO" id="GO:0009307">
    <property type="term" value="P:DNA restriction-modification system"/>
    <property type="evidence" value="ECO:0007669"/>
    <property type="project" value="InterPro"/>
</dbReference>
<name>A0AAC9D3R3_9FLAO</name>
<dbReference type="InterPro" id="IPR007560">
    <property type="entry name" value="Restrct_endonuc_IV_Mrr"/>
</dbReference>
<dbReference type="GeneID" id="32309970"/>
<proteinExistence type="predicted"/>
<feature type="domain" description="Restriction endonuclease type IV Mrr" evidence="1">
    <location>
        <begin position="285"/>
        <end position="387"/>
    </location>
</feature>
<dbReference type="EMBL" id="CP016907">
    <property type="protein sequence ID" value="AOC97169.1"/>
    <property type="molecule type" value="Genomic_DNA"/>
</dbReference>
<dbReference type="Pfam" id="PF04471">
    <property type="entry name" value="Mrr_cat"/>
    <property type="match status" value="1"/>
</dbReference>
<dbReference type="InterPro" id="IPR011335">
    <property type="entry name" value="Restrct_endonuc-II-like"/>
</dbReference>
<dbReference type="SUPFAM" id="SSF52980">
    <property type="entry name" value="Restriction endonuclease-like"/>
    <property type="match status" value="1"/>
</dbReference>
<accession>A0AAC9D3R3</accession>
<reference evidence="2 3" key="1">
    <citation type="submission" date="2016-08" db="EMBL/GenBank/DDBJ databases">
        <title>Complete genome sequence of Flavobacterium johnsoniae strain GSE09, a volatile-producing biocontrol agent isolated from cucumber (Cucumis sativus).</title>
        <authorList>
            <person name="Jeong J.-J."/>
            <person name="Oh J.Y."/>
            <person name="Jim Y.J."/>
            <person name="Sang M.K."/>
            <person name="Kim K.D."/>
        </authorList>
    </citation>
    <scope>NUCLEOTIDE SEQUENCE [LARGE SCALE GENOMIC DNA]</scope>
    <source>
        <strain evidence="2 3">GSE09</strain>
    </source>
</reference>
<organism evidence="2 3">
    <name type="scientific">Flavobacterium anhuiense</name>
    <dbReference type="NCBI Taxonomy" id="459526"/>
    <lineage>
        <taxon>Bacteria</taxon>
        <taxon>Pseudomonadati</taxon>
        <taxon>Bacteroidota</taxon>
        <taxon>Flavobacteriia</taxon>
        <taxon>Flavobacteriales</taxon>
        <taxon>Flavobacteriaceae</taxon>
        <taxon>Flavobacterium</taxon>
    </lineage>
</organism>
<evidence type="ECO:0000259" key="1">
    <source>
        <dbReference type="Pfam" id="PF04471"/>
    </source>
</evidence>
<protein>
    <recommendedName>
        <fullName evidence="1">Restriction endonuclease type IV Mrr domain-containing protein</fullName>
    </recommendedName>
</protein>